<dbReference type="NCBIfam" id="TIGR00652">
    <property type="entry name" value="DapF"/>
    <property type="match status" value="1"/>
</dbReference>
<evidence type="ECO:0000313" key="11">
    <source>
        <dbReference type="Proteomes" id="UP000550401"/>
    </source>
</evidence>
<dbReference type="InterPro" id="IPR018510">
    <property type="entry name" value="DAP_epimerase_AS"/>
</dbReference>
<evidence type="ECO:0000313" key="10">
    <source>
        <dbReference type="EMBL" id="MBA8887760.1"/>
    </source>
</evidence>
<dbReference type="PANTHER" id="PTHR31689:SF0">
    <property type="entry name" value="DIAMINOPIMELATE EPIMERASE"/>
    <property type="match status" value="1"/>
</dbReference>
<dbReference type="UniPathway" id="UPA00034">
    <property type="reaction ID" value="UER00025"/>
</dbReference>
<feature type="binding site" evidence="8">
    <location>
        <position position="192"/>
    </location>
    <ligand>
        <name>substrate</name>
    </ligand>
</feature>
<gene>
    <name evidence="8" type="primary">dapF</name>
    <name evidence="10" type="ORF">FHW12_001974</name>
</gene>
<feature type="binding site" evidence="8">
    <location>
        <position position="66"/>
    </location>
    <ligand>
        <name>substrate</name>
    </ligand>
</feature>
<dbReference type="RefSeq" id="WP_182530799.1">
    <property type="nucleotide sequence ID" value="NZ_JACGXL010000002.1"/>
</dbReference>
<feature type="binding site" evidence="8">
    <location>
        <position position="159"/>
    </location>
    <ligand>
        <name>substrate</name>
    </ligand>
</feature>
<evidence type="ECO:0000256" key="7">
    <source>
        <dbReference type="ARBA" id="ARBA00051712"/>
    </source>
</evidence>
<dbReference type="AlphaFoldDB" id="A0A839F3Y4"/>
<feature type="active site" description="Proton acceptor" evidence="8">
    <location>
        <position position="219"/>
    </location>
</feature>
<name>A0A839F3Y4_9GAMM</name>
<dbReference type="InterPro" id="IPR001653">
    <property type="entry name" value="DAP_epimerase_DapF"/>
</dbReference>
<evidence type="ECO:0000256" key="1">
    <source>
        <dbReference type="ARBA" id="ARBA00005196"/>
    </source>
</evidence>
<comment type="catalytic activity">
    <reaction evidence="7 8">
        <text>(2S,6S)-2,6-diaminopimelate = meso-2,6-diaminopimelate</text>
        <dbReference type="Rhea" id="RHEA:15393"/>
        <dbReference type="ChEBI" id="CHEBI:57609"/>
        <dbReference type="ChEBI" id="CHEBI:57791"/>
        <dbReference type="EC" id="5.1.1.7"/>
    </reaction>
</comment>
<evidence type="ECO:0000256" key="9">
    <source>
        <dbReference type="PROSITE-ProRule" id="PRU10125"/>
    </source>
</evidence>
<keyword evidence="11" id="KW-1185">Reference proteome</keyword>
<comment type="subunit">
    <text evidence="8">Homodimer.</text>
</comment>
<dbReference type="PROSITE" id="PS01326">
    <property type="entry name" value="DAP_EPIMERASE"/>
    <property type="match status" value="1"/>
</dbReference>
<reference evidence="10 11" key="1">
    <citation type="submission" date="2020-07" db="EMBL/GenBank/DDBJ databases">
        <title>Genomic Encyclopedia of Type Strains, Phase IV (KMG-V): Genome sequencing to study the core and pangenomes of soil and plant-associated prokaryotes.</title>
        <authorList>
            <person name="Whitman W."/>
        </authorList>
    </citation>
    <scope>NUCLEOTIDE SEQUENCE [LARGE SCALE GENOMIC DNA]</scope>
    <source>
        <strain evidence="10 11">RH2WT43</strain>
    </source>
</reference>
<protein>
    <recommendedName>
        <fullName evidence="3 8">Diaminopimelate epimerase</fullName>
        <shortName evidence="8">DAP epimerase</shortName>
        <ecNumber evidence="3 8">5.1.1.7</ecNumber>
    </recommendedName>
    <alternativeName>
        <fullName evidence="8">PLP-independent amino acid racemase</fullName>
    </alternativeName>
</protein>
<evidence type="ECO:0000256" key="5">
    <source>
        <dbReference type="ARBA" id="ARBA00023154"/>
    </source>
</evidence>
<evidence type="ECO:0000256" key="8">
    <source>
        <dbReference type="HAMAP-Rule" id="MF_00197"/>
    </source>
</evidence>
<dbReference type="GO" id="GO:0009089">
    <property type="term" value="P:lysine biosynthetic process via diaminopimelate"/>
    <property type="evidence" value="ECO:0007669"/>
    <property type="project" value="UniProtKB-UniRule"/>
</dbReference>
<feature type="binding site" evidence="8">
    <location>
        <position position="46"/>
    </location>
    <ligand>
        <name>substrate</name>
    </ligand>
</feature>
<feature type="binding site" evidence="8">
    <location>
        <begin position="76"/>
        <end position="77"/>
    </location>
    <ligand>
        <name>substrate</name>
    </ligand>
</feature>
<feature type="site" description="Important for dimerization" evidence="8">
    <location>
        <position position="270"/>
    </location>
</feature>
<feature type="active site" description="Proton donor" evidence="8">
    <location>
        <position position="75"/>
    </location>
</feature>
<comment type="caution">
    <text evidence="10">The sequence shown here is derived from an EMBL/GenBank/DDBJ whole genome shotgun (WGS) entry which is preliminary data.</text>
</comment>
<evidence type="ECO:0000256" key="6">
    <source>
        <dbReference type="ARBA" id="ARBA00023235"/>
    </source>
</evidence>
<dbReference type="GO" id="GO:0008837">
    <property type="term" value="F:diaminopimelate epimerase activity"/>
    <property type="evidence" value="ECO:0007669"/>
    <property type="project" value="UniProtKB-UniRule"/>
</dbReference>
<keyword evidence="5 8" id="KW-0457">Lysine biosynthesis</keyword>
<accession>A0A839F3Y4</accession>
<dbReference type="EMBL" id="JACGXL010000002">
    <property type="protein sequence ID" value="MBA8887760.1"/>
    <property type="molecule type" value="Genomic_DNA"/>
</dbReference>
<sequence>MALRFSKMHGLGNDFVVVDCRGAPFALDAAGIRWLGDRHFGVGFDQLLTLEPARDPSCRFAYGIWNTDGSSAGQCGNGVRCVAAWLARAGALGPGMTRLESPSGAVAVELLGDGSVRVDMGEPRFAPAAIPLDAAAESDRYAIDVVGREVEIGATSMGNPHALVEVDDVAAAPVAVLGPQIEYAPAFPERCNVGFAEIVSRTAIRLRVWERGVGETLACGSGACAAVAVLRRRAKVDAEVRVALPGGELEVHWDGPGHPVWMRGPATFVFDGEIAEPATGAASAGTTRKS</sequence>
<feature type="binding site" evidence="8">
    <location>
        <begin position="220"/>
        <end position="221"/>
    </location>
    <ligand>
        <name>substrate</name>
    </ligand>
</feature>
<feature type="binding site" evidence="8">
    <location>
        <position position="13"/>
    </location>
    <ligand>
        <name>substrate</name>
    </ligand>
</feature>
<dbReference type="Gene3D" id="3.10.310.10">
    <property type="entry name" value="Diaminopimelate Epimerase, Chain A, domain 1"/>
    <property type="match status" value="2"/>
</dbReference>
<dbReference type="EC" id="5.1.1.7" evidence="3 8"/>
<dbReference type="SUPFAM" id="SSF54506">
    <property type="entry name" value="Diaminopimelate epimerase-like"/>
    <property type="match status" value="1"/>
</dbReference>
<feature type="site" description="Could be important to modulate the pK values of the two catalytic cysteine residues" evidence="8">
    <location>
        <position position="161"/>
    </location>
</feature>
<comment type="similarity">
    <text evidence="2 8">Belongs to the diaminopimelate epimerase family.</text>
</comment>
<keyword evidence="6 8" id="KW-0413">Isomerase</keyword>
<dbReference type="HAMAP" id="MF_00197">
    <property type="entry name" value="DAP_epimerase"/>
    <property type="match status" value="1"/>
</dbReference>
<comment type="function">
    <text evidence="8">Catalyzes the stereoinversion of LL-2,6-diaminopimelate (L,L-DAP) to meso-diaminopimelate (meso-DAP), a precursor of L-lysine and an essential component of the bacterial peptidoglycan.</text>
</comment>
<feature type="site" description="Could be important to modulate the pK values of the two catalytic cysteine residues" evidence="8">
    <location>
        <position position="210"/>
    </location>
</feature>
<dbReference type="Proteomes" id="UP000550401">
    <property type="component" value="Unassembled WGS sequence"/>
</dbReference>
<keyword evidence="8" id="KW-0963">Cytoplasm</keyword>
<comment type="subcellular location">
    <subcellularLocation>
        <location evidence="8">Cytoplasm</location>
    </subcellularLocation>
</comment>
<keyword evidence="4 8" id="KW-0028">Amino-acid biosynthesis</keyword>
<feature type="active site" evidence="9">
    <location>
        <position position="75"/>
    </location>
</feature>
<feature type="binding site" evidence="8">
    <location>
        <begin position="210"/>
        <end position="211"/>
    </location>
    <ligand>
        <name>substrate</name>
    </ligand>
</feature>
<dbReference type="Pfam" id="PF01678">
    <property type="entry name" value="DAP_epimerase"/>
    <property type="match status" value="2"/>
</dbReference>
<dbReference type="PANTHER" id="PTHR31689">
    <property type="entry name" value="DIAMINOPIMELATE EPIMERASE, CHLOROPLASTIC"/>
    <property type="match status" value="1"/>
</dbReference>
<dbReference type="GO" id="GO:0005829">
    <property type="term" value="C:cytosol"/>
    <property type="evidence" value="ECO:0007669"/>
    <property type="project" value="TreeGrafter"/>
</dbReference>
<evidence type="ECO:0000256" key="4">
    <source>
        <dbReference type="ARBA" id="ARBA00022605"/>
    </source>
</evidence>
<evidence type="ECO:0000256" key="2">
    <source>
        <dbReference type="ARBA" id="ARBA00010219"/>
    </source>
</evidence>
<comment type="pathway">
    <text evidence="1 8">Amino-acid biosynthesis; L-lysine biosynthesis via DAP pathway; DL-2,6-diaminopimelate from LL-2,6-diaminopimelate: step 1/1.</text>
</comment>
<evidence type="ECO:0000256" key="3">
    <source>
        <dbReference type="ARBA" id="ARBA00013080"/>
    </source>
</evidence>
<organism evidence="10 11">
    <name type="scientific">Dokdonella fugitiva</name>
    <dbReference type="NCBI Taxonomy" id="328517"/>
    <lineage>
        <taxon>Bacteria</taxon>
        <taxon>Pseudomonadati</taxon>
        <taxon>Pseudomonadota</taxon>
        <taxon>Gammaproteobacteria</taxon>
        <taxon>Lysobacterales</taxon>
        <taxon>Rhodanobacteraceae</taxon>
        <taxon>Dokdonella</taxon>
    </lineage>
</organism>
<proteinExistence type="inferred from homology"/>